<accession>A0A235BUH0</accession>
<organism evidence="2 3">
    <name type="scientific">candidate division WOR-3 bacterium JGI_Cruoil_03_51_56</name>
    <dbReference type="NCBI Taxonomy" id="1973747"/>
    <lineage>
        <taxon>Bacteria</taxon>
        <taxon>Bacteria division WOR-3</taxon>
    </lineage>
</organism>
<dbReference type="Proteomes" id="UP000215559">
    <property type="component" value="Unassembled WGS sequence"/>
</dbReference>
<dbReference type="AlphaFoldDB" id="A0A235BUH0"/>
<dbReference type="EMBL" id="NOZP01000081">
    <property type="protein sequence ID" value="OYD15862.1"/>
    <property type="molecule type" value="Genomic_DNA"/>
</dbReference>
<evidence type="ECO:0000313" key="2">
    <source>
        <dbReference type="EMBL" id="OYD15862.1"/>
    </source>
</evidence>
<gene>
    <name evidence="2" type="ORF">CH330_04545</name>
</gene>
<dbReference type="PIRSF" id="PIRSF000090">
    <property type="entry name" value="Beta-ETF"/>
    <property type="match status" value="1"/>
</dbReference>
<dbReference type="InterPro" id="IPR033948">
    <property type="entry name" value="ETF_beta_N"/>
</dbReference>
<protein>
    <recommendedName>
        <fullName evidence="1">Electron transfer flavoprotein alpha/beta-subunit N-terminal domain-containing protein</fullName>
    </recommendedName>
</protein>
<feature type="domain" description="Electron transfer flavoprotein alpha/beta-subunit N-terminal" evidence="1">
    <location>
        <begin position="24"/>
        <end position="214"/>
    </location>
</feature>
<dbReference type="SUPFAM" id="SSF52402">
    <property type="entry name" value="Adenine nucleotide alpha hydrolases-like"/>
    <property type="match status" value="1"/>
</dbReference>
<comment type="caution">
    <text evidence="2">The sequence shown here is derived from an EMBL/GenBank/DDBJ whole genome shotgun (WGS) entry which is preliminary data.</text>
</comment>
<dbReference type="GO" id="GO:0009055">
    <property type="term" value="F:electron transfer activity"/>
    <property type="evidence" value="ECO:0007669"/>
    <property type="project" value="InterPro"/>
</dbReference>
<reference evidence="2 3" key="1">
    <citation type="submission" date="2017-07" db="EMBL/GenBank/DDBJ databases">
        <title>Recovery of genomes from metagenomes via a dereplication, aggregation, and scoring strategy.</title>
        <authorList>
            <person name="Sieber C.M."/>
            <person name="Probst A.J."/>
            <person name="Sharrar A."/>
            <person name="Thomas B.C."/>
            <person name="Hess M."/>
            <person name="Tringe S.G."/>
            <person name="Banfield J.F."/>
        </authorList>
    </citation>
    <scope>NUCLEOTIDE SEQUENCE [LARGE SCALE GENOMIC DNA]</scope>
    <source>
        <strain evidence="2">JGI_Cruoil_03_51_56</strain>
    </source>
</reference>
<dbReference type="Pfam" id="PF01012">
    <property type="entry name" value="ETF"/>
    <property type="match status" value="1"/>
</dbReference>
<dbReference type="SMART" id="SM00893">
    <property type="entry name" value="ETF"/>
    <property type="match status" value="1"/>
</dbReference>
<sequence>MKVAVCVKRIPDTAESEIKVDDTGKDIIKDKLAFIINEPDNYALEEALILREKSGGTVVLVSIGPKETEEVLRIGLAKGADEAVRIDNAGLAGSDAIVLAGVLAAYFRKEQFDLVFTGCIAQDTQDSQVGPALAQFLGWPHAMYAIRFENKDNEVVVRRELEGGSLEVKRLNRPCVVSFQTGGNAPRYASILGIRQARTKPLERLDIASLGLEQDEVGDTGSKTRLIKLYVPKVSSAAEILQGTVDEKVSKIATIIKEKGLL</sequence>
<dbReference type="InterPro" id="IPR014729">
    <property type="entry name" value="Rossmann-like_a/b/a_fold"/>
</dbReference>
<dbReference type="InterPro" id="IPR014730">
    <property type="entry name" value="ETF_a/b_N"/>
</dbReference>
<dbReference type="InterPro" id="IPR012255">
    <property type="entry name" value="ETF_b"/>
</dbReference>
<dbReference type="PANTHER" id="PTHR21294">
    <property type="entry name" value="ELECTRON TRANSFER FLAVOPROTEIN BETA-SUBUNIT"/>
    <property type="match status" value="1"/>
</dbReference>
<name>A0A235BUH0_UNCW3</name>
<proteinExistence type="predicted"/>
<dbReference type="Gene3D" id="3.40.50.620">
    <property type="entry name" value="HUPs"/>
    <property type="match status" value="1"/>
</dbReference>
<evidence type="ECO:0000259" key="1">
    <source>
        <dbReference type="SMART" id="SM00893"/>
    </source>
</evidence>
<evidence type="ECO:0000313" key="3">
    <source>
        <dbReference type="Proteomes" id="UP000215559"/>
    </source>
</evidence>
<dbReference type="CDD" id="cd01714">
    <property type="entry name" value="ETF_beta"/>
    <property type="match status" value="1"/>
</dbReference>